<dbReference type="InterPro" id="IPR001734">
    <property type="entry name" value="Na/solute_symporter"/>
</dbReference>
<feature type="transmembrane region" description="Helical" evidence="8">
    <location>
        <begin position="281"/>
        <end position="304"/>
    </location>
</feature>
<feature type="transmembrane region" description="Helical" evidence="8">
    <location>
        <begin position="334"/>
        <end position="358"/>
    </location>
</feature>
<sequence>MTAFVVTCFIVLAVIFVGFLAGRDKAARSSIEQWSVGGRNFGGLLVWFLIGADIYTAYAFLGMTGYAYSFGAPAFFAIAYPVMAFPIAYFIIPKIWRYASKHNLTTLADYARERFQSKLLGVCVAIVSIVFLIPYICLQLSGITGVVQVAGEGVFENPKAVGTIALIVSFFLVALYTFFSGLRAPAWTGVIKDLLVWIVLFAMIVTIPYIWFDGWGDMLHQIVTKYPEKLTLPGTSPNGSLNSFWFATASFISALALFMWPHGATGVLSSKSEEAVRKNTVFLSFYNVLLFFVILLGLIAFIVLPKHPEDPSFANFVLLHLIDASYSNPFVQGVMFSTIMLASLVPASIMVLAASNLVATNIVKDVFFPNISARTQTLVARLFVFVITGLALLFGILFPNYLVQLQLEGVSGIAQIIPAVFLSLYWKKLAKTSVLIGLVAGITTVFLNHFIFHLPGYDGFWGLLVNVVVVFVVNFLFIHEAEKNISTNKLMLENK</sequence>
<evidence type="ECO:0000313" key="9">
    <source>
        <dbReference type="EMBL" id="AJY77356.1"/>
    </source>
</evidence>
<keyword evidence="10" id="KW-1185">Reference proteome</keyword>
<dbReference type="PANTHER" id="PTHR48086">
    <property type="entry name" value="SODIUM/PROLINE SYMPORTER-RELATED"/>
    <property type="match status" value="1"/>
</dbReference>
<dbReference type="Pfam" id="PF00474">
    <property type="entry name" value="SSF"/>
    <property type="match status" value="1"/>
</dbReference>
<evidence type="ECO:0000256" key="8">
    <source>
        <dbReference type="SAM" id="Phobius"/>
    </source>
</evidence>
<evidence type="ECO:0000256" key="7">
    <source>
        <dbReference type="RuleBase" id="RU362091"/>
    </source>
</evidence>
<keyword evidence="4 8" id="KW-0812">Transmembrane</keyword>
<feature type="transmembrane region" description="Helical" evidence="8">
    <location>
        <begin position="378"/>
        <end position="398"/>
    </location>
</feature>
<feature type="transmembrane region" description="Helical" evidence="8">
    <location>
        <begin position="44"/>
        <end position="68"/>
    </location>
</feature>
<dbReference type="InterPro" id="IPR038377">
    <property type="entry name" value="Na/Glc_symporter_sf"/>
</dbReference>
<feature type="transmembrane region" description="Helical" evidence="8">
    <location>
        <begin position="194"/>
        <end position="212"/>
    </location>
</feature>
<dbReference type="GO" id="GO:0005886">
    <property type="term" value="C:plasma membrane"/>
    <property type="evidence" value="ECO:0007669"/>
    <property type="project" value="TreeGrafter"/>
</dbReference>
<keyword evidence="3" id="KW-0813">Transport</keyword>
<dbReference type="PATRIC" id="fig|1126833.4.peg.5686"/>
<evidence type="ECO:0000256" key="5">
    <source>
        <dbReference type="ARBA" id="ARBA00022989"/>
    </source>
</evidence>
<evidence type="ECO:0000256" key="1">
    <source>
        <dbReference type="ARBA" id="ARBA00004141"/>
    </source>
</evidence>
<feature type="transmembrane region" description="Helical" evidence="8">
    <location>
        <begin position="119"/>
        <end position="141"/>
    </location>
</feature>
<comment type="subcellular location">
    <subcellularLocation>
        <location evidence="1">Membrane</location>
        <topology evidence="1">Multi-pass membrane protein</topology>
    </subcellularLocation>
</comment>
<keyword evidence="5 8" id="KW-1133">Transmembrane helix</keyword>
<dbReference type="HOGENOM" id="CLU_018808_15_0_9"/>
<dbReference type="OrthoDB" id="9810181at2"/>
<reference evidence="10" key="2">
    <citation type="submission" date="2015-03" db="EMBL/GenBank/DDBJ databases">
        <title>Genome sequence of Paenibacillus beijingensis strain DSM 24997T.</title>
        <authorList>
            <person name="Kwak Y."/>
            <person name="Shin J.-H."/>
        </authorList>
    </citation>
    <scope>NUCLEOTIDE SEQUENCE [LARGE SCALE GENOMIC DNA]</scope>
    <source>
        <strain evidence="10">DSM 24997</strain>
    </source>
</reference>
<dbReference type="CDD" id="cd10322">
    <property type="entry name" value="SLC5sbd"/>
    <property type="match status" value="1"/>
</dbReference>
<evidence type="ECO:0000313" key="10">
    <source>
        <dbReference type="Proteomes" id="UP000032633"/>
    </source>
</evidence>
<feature type="transmembrane region" description="Helical" evidence="8">
    <location>
        <begin position="74"/>
        <end position="92"/>
    </location>
</feature>
<dbReference type="PROSITE" id="PS50283">
    <property type="entry name" value="NA_SOLUT_SYMP_3"/>
    <property type="match status" value="1"/>
</dbReference>
<dbReference type="RefSeq" id="WP_045672781.1">
    <property type="nucleotide sequence ID" value="NZ_CP011058.1"/>
</dbReference>
<accession>A0A0D5NQ24</accession>
<feature type="transmembrane region" description="Helical" evidence="8">
    <location>
        <begin position="410"/>
        <end position="426"/>
    </location>
</feature>
<feature type="transmembrane region" description="Helical" evidence="8">
    <location>
        <begin position="433"/>
        <end position="454"/>
    </location>
</feature>
<dbReference type="Proteomes" id="UP000032633">
    <property type="component" value="Chromosome"/>
</dbReference>
<feature type="transmembrane region" description="Helical" evidence="8">
    <location>
        <begin position="6"/>
        <end position="23"/>
    </location>
</feature>
<dbReference type="EMBL" id="CP011058">
    <property type="protein sequence ID" value="AJY77356.1"/>
    <property type="molecule type" value="Genomic_DNA"/>
</dbReference>
<keyword evidence="6 8" id="KW-0472">Membrane</keyword>
<gene>
    <name evidence="9" type="ORF">VN24_25845</name>
</gene>
<comment type="similarity">
    <text evidence="2 7">Belongs to the sodium:solute symporter (SSF) (TC 2.A.21) family.</text>
</comment>
<protein>
    <submittedName>
        <fullName evidence="9">Symporter</fullName>
    </submittedName>
</protein>
<dbReference type="InterPro" id="IPR050277">
    <property type="entry name" value="Sodium:Solute_Symporter"/>
</dbReference>
<feature type="transmembrane region" description="Helical" evidence="8">
    <location>
        <begin position="243"/>
        <end position="260"/>
    </location>
</feature>
<feature type="transmembrane region" description="Helical" evidence="8">
    <location>
        <begin position="161"/>
        <end position="182"/>
    </location>
</feature>
<feature type="transmembrane region" description="Helical" evidence="8">
    <location>
        <begin position="460"/>
        <end position="478"/>
    </location>
</feature>
<reference evidence="9 10" key="1">
    <citation type="journal article" date="2015" name="J. Biotechnol.">
        <title>Complete genome sequence of Paenibacillus beijingensis 7188(T) (=DSM 24997(T)), a novel rhizobacterium from jujube garden soil.</title>
        <authorList>
            <person name="Kwak Y."/>
            <person name="Shin J.H."/>
        </authorList>
    </citation>
    <scope>NUCLEOTIDE SEQUENCE [LARGE SCALE GENOMIC DNA]</scope>
    <source>
        <strain evidence="9 10">DSM 24997</strain>
    </source>
</reference>
<evidence type="ECO:0000256" key="3">
    <source>
        <dbReference type="ARBA" id="ARBA00022448"/>
    </source>
</evidence>
<evidence type="ECO:0000256" key="6">
    <source>
        <dbReference type="ARBA" id="ARBA00023136"/>
    </source>
</evidence>
<dbReference type="AlphaFoldDB" id="A0A0D5NQ24"/>
<name>A0A0D5NQ24_9BACL</name>
<proteinExistence type="inferred from homology"/>
<dbReference type="STRING" id="1126833.VN24_25845"/>
<dbReference type="PANTHER" id="PTHR48086:SF8">
    <property type="entry name" value="MONOCARBOXYLIC ACID PERMEASE"/>
    <property type="match status" value="1"/>
</dbReference>
<dbReference type="GO" id="GO:0022857">
    <property type="term" value="F:transmembrane transporter activity"/>
    <property type="evidence" value="ECO:0007669"/>
    <property type="project" value="InterPro"/>
</dbReference>
<dbReference type="KEGG" id="pbj:VN24_25845"/>
<dbReference type="Gene3D" id="1.20.1730.10">
    <property type="entry name" value="Sodium/glucose cotransporter"/>
    <property type="match status" value="1"/>
</dbReference>
<evidence type="ECO:0000256" key="2">
    <source>
        <dbReference type="ARBA" id="ARBA00006434"/>
    </source>
</evidence>
<organism evidence="9 10">
    <name type="scientific">Paenibacillus beijingensis</name>
    <dbReference type="NCBI Taxonomy" id="1126833"/>
    <lineage>
        <taxon>Bacteria</taxon>
        <taxon>Bacillati</taxon>
        <taxon>Bacillota</taxon>
        <taxon>Bacilli</taxon>
        <taxon>Bacillales</taxon>
        <taxon>Paenibacillaceae</taxon>
        <taxon>Paenibacillus</taxon>
    </lineage>
</organism>
<evidence type="ECO:0000256" key="4">
    <source>
        <dbReference type="ARBA" id="ARBA00022692"/>
    </source>
</evidence>